<keyword evidence="3" id="KW-1185">Reference proteome</keyword>
<feature type="compositionally biased region" description="Basic and acidic residues" evidence="1">
    <location>
        <begin position="75"/>
        <end position="103"/>
    </location>
</feature>
<name>A0AAV7UVX0_PLEWA</name>
<feature type="compositionally biased region" description="Basic and acidic residues" evidence="1">
    <location>
        <begin position="11"/>
        <end position="25"/>
    </location>
</feature>
<accession>A0AAV7UVX0</accession>
<sequence length="121" mass="13411">MEPCSSLLHSSESESQRAPKGDWVRQRRAVSWSVIAPGARSQEATVRRAESGREPCAQGAGKQQCKRRNGAGEGGLKERKKGGGLEDQKRRWRRPESRTRAHECGRAAAQLALGFLGFRLR</sequence>
<evidence type="ECO:0000256" key="1">
    <source>
        <dbReference type="SAM" id="MobiDB-lite"/>
    </source>
</evidence>
<evidence type="ECO:0000313" key="3">
    <source>
        <dbReference type="Proteomes" id="UP001066276"/>
    </source>
</evidence>
<comment type="caution">
    <text evidence="2">The sequence shown here is derived from an EMBL/GenBank/DDBJ whole genome shotgun (WGS) entry which is preliminary data.</text>
</comment>
<organism evidence="2 3">
    <name type="scientific">Pleurodeles waltl</name>
    <name type="common">Iberian ribbed newt</name>
    <dbReference type="NCBI Taxonomy" id="8319"/>
    <lineage>
        <taxon>Eukaryota</taxon>
        <taxon>Metazoa</taxon>
        <taxon>Chordata</taxon>
        <taxon>Craniata</taxon>
        <taxon>Vertebrata</taxon>
        <taxon>Euteleostomi</taxon>
        <taxon>Amphibia</taxon>
        <taxon>Batrachia</taxon>
        <taxon>Caudata</taxon>
        <taxon>Salamandroidea</taxon>
        <taxon>Salamandridae</taxon>
        <taxon>Pleurodelinae</taxon>
        <taxon>Pleurodeles</taxon>
    </lineage>
</organism>
<proteinExistence type="predicted"/>
<protein>
    <submittedName>
        <fullName evidence="2">Uncharacterized protein</fullName>
    </submittedName>
</protein>
<feature type="region of interest" description="Disordered" evidence="1">
    <location>
        <begin position="1"/>
        <end position="26"/>
    </location>
</feature>
<dbReference type="AlphaFoldDB" id="A0AAV7UVX0"/>
<feature type="region of interest" description="Disordered" evidence="1">
    <location>
        <begin position="42"/>
        <end position="103"/>
    </location>
</feature>
<reference evidence="2" key="1">
    <citation type="journal article" date="2022" name="bioRxiv">
        <title>Sequencing and chromosome-scale assembly of the giantPleurodeles waltlgenome.</title>
        <authorList>
            <person name="Brown T."/>
            <person name="Elewa A."/>
            <person name="Iarovenko S."/>
            <person name="Subramanian E."/>
            <person name="Araus A.J."/>
            <person name="Petzold A."/>
            <person name="Susuki M."/>
            <person name="Suzuki K.-i.T."/>
            <person name="Hayashi T."/>
            <person name="Toyoda A."/>
            <person name="Oliveira C."/>
            <person name="Osipova E."/>
            <person name="Leigh N.D."/>
            <person name="Simon A."/>
            <person name="Yun M.H."/>
        </authorList>
    </citation>
    <scope>NUCLEOTIDE SEQUENCE</scope>
    <source>
        <strain evidence="2">20211129_DDA</strain>
        <tissue evidence="2">Liver</tissue>
    </source>
</reference>
<dbReference type="EMBL" id="JANPWB010000004">
    <property type="protein sequence ID" value="KAJ1192766.1"/>
    <property type="molecule type" value="Genomic_DNA"/>
</dbReference>
<evidence type="ECO:0000313" key="2">
    <source>
        <dbReference type="EMBL" id="KAJ1192766.1"/>
    </source>
</evidence>
<feature type="compositionally biased region" description="Low complexity" evidence="1">
    <location>
        <begin position="1"/>
        <end position="10"/>
    </location>
</feature>
<gene>
    <name evidence="2" type="ORF">NDU88_002072</name>
</gene>
<dbReference type="Proteomes" id="UP001066276">
    <property type="component" value="Chromosome 2_2"/>
</dbReference>